<dbReference type="SUPFAM" id="SSF57362">
    <property type="entry name" value="BPTI-like"/>
    <property type="match status" value="1"/>
</dbReference>
<feature type="signal peptide" evidence="7">
    <location>
        <begin position="1"/>
        <end position="20"/>
    </location>
</feature>
<keyword evidence="6" id="KW-1015">Disulfide bond</keyword>
<keyword evidence="4 10" id="KW-0646">Protease inhibitor</keyword>
<protein>
    <submittedName>
        <fullName evidence="10">Kunitz-type serine protease inhibitor PPTI-like</fullName>
    </submittedName>
</protein>
<feature type="chain" id="PRO_5026079221" evidence="7">
    <location>
        <begin position="21"/>
        <end position="93"/>
    </location>
</feature>
<dbReference type="KEGG" id="dpo:6896879"/>
<organism evidence="9 10">
    <name type="scientific">Drosophila pseudoobscura pseudoobscura</name>
    <name type="common">Fruit fly</name>
    <dbReference type="NCBI Taxonomy" id="46245"/>
    <lineage>
        <taxon>Eukaryota</taxon>
        <taxon>Metazoa</taxon>
        <taxon>Ecdysozoa</taxon>
        <taxon>Arthropoda</taxon>
        <taxon>Hexapoda</taxon>
        <taxon>Insecta</taxon>
        <taxon>Pterygota</taxon>
        <taxon>Neoptera</taxon>
        <taxon>Endopterygota</taxon>
        <taxon>Diptera</taxon>
        <taxon>Brachycera</taxon>
        <taxon>Muscomorpha</taxon>
        <taxon>Ephydroidea</taxon>
        <taxon>Drosophilidae</taxon>
        <taxon>Drosophila</taxon>
        <taxon>Sophophora</taxon>
    </lineage>
</organism>
<evidence type="ECO:0000256" key="3">
    <source>
        <dbReference type="ARBA" id="ARBA00022656"/>
    </source>
</evidence>
<dbReference type="InterPro" id="IPR036880">
    <property type="entry name" value="Kunitz_BPTI_sf"/>
</dbReference>
<dbReference type="Proteomes" id="UP000001819">
    <property type="component" value="Chromosome 2"/>
</dbReference>
<proteinExistence type="predicted"/>
<sequence length="93" mass="10960">MVKLMLNFAILSLLLCLASATKKELLEHRKKICMQPSDYGSCKERRLRWYYDPTANACKPFTYSGCGGTYNRFERETECWNYCMDPDIFYETS</sequence>
<keyword evidence="7" id="KW-0732">Signal</keyword>
<dbReference type="GeneID" id="6896879"/>
<name>A0A6I8V249_DROPS</name>
<dbReference type="Bgee" id="FBgn0248380">
    <property type="expression patterns" value="Expressed in male reproductive system and 1 other cell type or tissue"/>
</dbReference>
<evidence type="ECO:0000313" key="9">
    <source>
        <dbReference type="Proteomes" id="UP000001819"/>
    </source>
</evidence>
<evidence type="ECO:0000256" key="5">
    <source>
        <dbReference type="ARBA" id="ARBA00022900"/>
    </source>
</evidence>
<dbReference type="PANTHER" id="PTHR10083">
    <property type="entry name" value="KUNITZ-TYPE PROTEASE INHIBITOR-RELATED"/>
    <property type="match status" value="1"/>
</dbReference>
<feature type="domain" description="BPTI/Kunitz inhibitor" evidence="8">
    <location>
        <begin position="33"/>
        <end position="83"/>
    </location>
</feature>
<evidence type="ECO:0000259" key="8">
    <source>
        <dbReference type="PROSITE" id="PS50279"/>
    </source>
</evidence>
<dbReference type="RefSeq" id="XP_002137069.1">
    <property type="nucleotide sequence ID" value="XM_002137033.3"/>
</dbReference>
<dbReference type="OMA" id="ICMEPEA"/>
<gene>
    <name evidence="10" type="primary">LOC6896879</name>
</gene>
<evidence type="ECO:0000256" key="2">
    <source>
        <dbReference type="ARBA" id="ARBA00022525"/>
    </source>
</evidence>
<evidence type="ECO:0000313" key="10">
    <source>
        <dbReference type="RefSeq" id="XP_002137069.1"/>
    </source>
</evidence>
<dbReference type="CDD" id="cd00109">
    <property type="entry name" value="Kunitz-type"/>
    <property type="match status" value="1"/>
</dbReference>
<dbReference type="InParanoid" id="A0A6I8V249"/>
<dbReference type="GO" id="GO:0005615">
    <property type="term" value="C:extracellular space"/>
    <property type="evidence" value="ECO:0007669"/>
    <property type="project" value="TreeGrafter"/>
</dbReference>
<dbReference type="InterPro" id="IPR002223">
    <property type="entry name" value="Kunitz_BPTI"/>
</dbReference>
<dbReference type="AlphaFoldDB" id="A0A6I8V249"/>
<dbReference type="PROSITE" id="PS50279">
    <property type="entry name" value="BPTI_KUNITZ_2"/>
    <property type="match status" value="1"/>
</dbReference>
<keyword evidence="3" id="KW-0800">Toxin</keyword>
<dbReference type="FunFam" id="4.10.410.10:FF:000020">
    <property type="entry name" value="Collagen, type VI, alpha 3"/>
    <property type="match status" value="1"/>
</dbReference>
<dbReference type="PANTHER" id="PTHR10083:SF217">
    <property type="entry name" value="BOOPHILIN-H2"/>
    <property type="match status" value="1"/>
</dbReference>
<dbReference type="GO" id="GO:0004867">
    <property type="term" value="F:serine-type endopeptidase inhibitor activity"/>
    <property type="evidence" value="ECO:0007669"/>
    <property type="project" value="UniProtKB-KW"/>
</dbReference>
<dbReference type="SMART" id="SM00131">
    <property type="entry name" value="KU"/>
    <property type="match status" value="1"/>
</dbReference>
<dbReference type="PROSITE" id="PS00280">
    <property type="entry name" value="BPTI_KUNITZ_1"/>
    <property type="match status" value="1"/>
</dbReference>
<evidence type="ECO:0000256" key="6">
    <source>
        <dbReference type="ARBA" id="ARBA00023157"/>
    </source>
</evidence>
<dbReference type="Pfam" id="PF00014">
    <property type="entry name" value="Kunitz_BPTI"/>
    <property type="match status" value="1"/>
</dbReference>
<reference evidence="10" key="2">
    <citation type="submission" date="2025-08" db="UniProtKB">
        <authorList>
            <consortium name="RefSeq"/>
        </authorList>
    </citation>
    <scope>IDENTIFICATION</scope>
    <source>
        <strain evidence="10">MV-25-SWS-2005</strain>
        <tissue evidence="10">Whole body</tissue>
    </source>
</reference>
<evidence type="ECO:0000256" key="1">
    <source>
        <dbReference type="ARBA" id="ARBA00004613"/>
    </source>
</evidence>
<keyword evidence="5 10" id="KW-0722">Serine protease inhibitor</keyword>
<dbReference type="PRINTS" id="PR00759">
    <property type="entry name" value="BASICPTASE"/>
</dbReference>
<keyword evidence="2" id="KW-0964">Secreted</keyword>
<evidence type="ECO:0000256" key="4">
    <source>
        <dbReference type="ARBA" id="ARBA00022690"/>
    </source>
</evidence>
<dbReference type="InterPro" id="IPR050098">
    <property type="entry name" value="TFPI/VKTCI-like"/>
</dbReference>
<accession>A0A6I8V249</accession>
<comment type="subcellular location">
    <subcellularLocation>
        <location evidence="1">Secreted</location>
    </subcellularLocation>
</comment>
<evidence type="ECO:0000256" key="7">
    <source>
        <dbReference type="SAM" id="SignalP"/>
    </source>
</evidence>
<dbReference type="Gene3D" id="4.10.410.10">
    <property type="entry name" value="Pancreatic trypsin inhibitor Kunitz domain"/>
    <property type="match status" value="1"/>
</dbReference>
<reference evidence="9" key="1">
    <citation type="submission" date="2024-06" db="UniProtKB">
        <authorList>
            <consortium name="RefSeq"/>
        </authorList>
    </citation>
    <scope>NUCLEOTIDE SEQUENCE [LARGE SCALE GENOMIC DNA]</scope>
    <source>
        <strain evidence="9">MV2-25</strain>
    </source>
</reference>
<keyword evidence="9" id="KW-1185">Reference proteome</keyword>
<dbReference type="InterPro" id="IPR020901">
    <property type="entry name" value="Prtase_inh_Kunz-CS"/>
</dbReference>